<gene>
    <name evidence="5" type="ORF">GCM10009824_09340</name>
</gene>
<dbReference type="Gene3D" id="3.20.20.60">
    <property type="entry name" value="Phosphoenolpyruvate-binding domains"/>
    <property type="match status" value="1"/>
</dbReference>
<evidence type="ECO:0000256" key="1">
    <source>
        <dbReference type="ARBA" id="ARBA00001946"/>
    </source>
</evidence>
<keyword evidence="3" id="KW-0460">Magnesium</keyword>
<sequence length="277" mass="29269">MTQTHALNGPAWIVVPADQPEQFAEAAQAADVVVLDLHNGVLPRDKEFARQCILECPLDPARTVIRVNPVGTDEHTADLQALETTTYRRVVVPQVESAQQIAGLSGYEVVASIDSPEGALALGEVAGASGVVGLVWGSEDLIGNLGGLTSRKCNGALRDISLHVRSQTLLHAKVNGIFAVDGIFLDVENLEGLLGETLDASSSGFNAKGGVHVSQMAVIKEGFLPKPDKLDWARSVVEAAPEQRGSFRHGAQIVDASVIRLAERMVARTDANAAVTS</sequence>
<dbReference type="InterPro" id="IPR005000">
    <property type="entry name" value="Aldolase/citrate-lyase_domain"/>
</dbReference>
<proteinExistence type="predicted"/>
<organism evidence="5 6">
    <name type="scientific">Kocuria atrinae</name>
    <dbReference type="NCBI Taxonomy" id="592377"/>
    <lineage>
        <taxon>Bacteria</taxon>
        <taxon>Bacillati</taxon>
        <taxon>Actinomycetota</taxon>
        <taxon>Actinomycetes</taxon>
        <taxon>Micrococcales</taxon>
        <taxon>Micrococcaceae</taxon>
        <taxon>Kocuria</taxon>
    </lineage>
</organism>
<comment type="caution">
    <text evidence="5">The sequence shown here is derived from an EMBL/GenBank/DDBJ whole genome shotgun (WGS) entry which is preliminary data.</text>
</comment>
<dbReference type="Proteomes" id="UP001500166">
    <property type="component" value="Unassembled WGS sequence"/>
</dbReference>
<name>A0ABN2XM56_9MICC</name>
<keyword evidence="6" id="KW-1185">Reference proteome</keyword>
<dbReference type="PANTHER" id="PTHR32308:SF10">
    <property type="entry name" value="CITRATE LYASE SUBUNIT BETA"/>
    <property type="match status" value="1"/>
</dbReference>
<dbReference type="EMBL" id="BAAAQA010000008">
    <property type="protein sequence ID" value="GAA2112954.1"/>
    <property type="molecule type" value="Genomic_DNA"/>
</dbReference>
<reference evidence="5 6" key="1">
    <citation type="journal article" date="2019" name="Int. J. Syst. Evol. Microbiol.">
        <title>The Global Catalogue of Microorganisms (GCM) 10K type strain sequencing project: providing services to taxonomists for standard genome sequencing and annotation.</title>
        <authorList>
            <consortium name="The Broad Institute Genomics Platform"/>
            <consortium name="The Broad Institute Genome Sequencing Center for Infectious Disease"/>
            <person name="Wu L."/>
            <person name="Ma J."/>
        </authorList>
    </citation>
    <scope>NUCLEOTIDE SEQUENCE [LARGE SCALE GENOMIC DNA]</scope>
    <source>
        <strain evidence="5 6">JCM 15914</strain>
    </source>
</reference>
<dbReference type="RefSeq" id="WP_344223851.1">
    <property type="nucleotide sequence ID" value="NZ_BAAAQA010000008.1"/>
</dbReference>
<dbReference type="InterPro" id="IPR015813">
    <property type="entry name" value="Pyrv/PenolPyrv_kinase-like_dom"/>
</dbReference>
<evidence type="ECO:0000256" key="2">
    <source>
        <dbReference type="ARBA" id="ARBA00022723"/>
    </source>
</evidence>
<dbReference type="GO" id="GO:0016829">
    <property type="term" value="F:lyase activity"/>
    <property type="evidence" value="ECO:0007669"/>
    <property type="project" value="UniProtKB-KW"/>
</dbReference>
<dbReference type="InterPro" id="IPR040442">
    <property type="entry name" value="Pyrv_kinase-like_dom_sf"/>
</dbReference>
<feature type="domain" description="HpcH/HpaI aldolase/citrate lyase" evidence="4">
    <location>
        <begin position="20"/>
        <end position="208"/>
    </location>
</feature>
<dbReference type="PIRSF" id="PIRSF015582">
    <property type="entry name" value="Cit_lyase_B"/>
    <property type="match status" value="1"/>
</dbReference>
<dbReference type="Pfam" id="PF03328">
    <property type="entry name" value="HpcH_HpaI"/>
    <property type="match status" value="1"/>
</dbReference>
<evidence type="ECO:0000256" key="3">
    <source>
        <dbReference type="ARBA" id="ARBA00022842"/>
    </source>
</evidence>
<evidence type="ECO:0000259" key="4">
    <source>
        <dbReference type="Pfam" id="PF03328"/>
    </source>
</evidence>
<dbReference type="SUPFAM" id="SSF51621">
    <property type="entry name" value="Phosphoenolpyruvate/pyruvate domain"/>
    <property type="match status" value="1"/>
</dbReference>
<evidence type="ECO:0000313" key="6">
    <source>
        <dbReference type="Proteomes" id="UP001500166"/>
    </source>
</evidence>
<evidence type="ECO:0000313" key="5">
    <source>
        <dbReference type="EMBL" id="GAA2112954.1"/>
    </source>
</evidence>
<protein>
    <submittedName>
        <fullName evidence="5">CoA ester lyase</fullName>
    </submittedName>
</protein>
<dbReference type="PANTHER" id="PTHR32308">
    <property type="entry name" value="LYASE BETA SUBUNIT, PUTATIVE (AFU_ORTHOLOGUE AFUA_4G13030)-RELATED"/>
    <property type="match status" value="1"/>
</dbReference>
<keyword evidence="5" id="KW-0456">Lyase</keyword>
<keyword evidence="2" id="KW-0479">Metal-binding</keyword>
<dbReference type="InterPro" id="IPR011206">
    <property type="entry name" value="Citrate_lyase_beta/mcl1/mcl2"/>
</dbReference>
<accession>A0ABN2XM56</accession>
<comment type="cofactor">
    <cofactor evidence="1">
        <name>Mg(2+)</name>
        <dbReference type="ChEBI" id="CHEBI:18420"/>
    </cofactor>
</comment>